<dbReference type="Proteomes" id="UP000215914">
    <property type="component" value="Chromosome 15"/>
</dbReference>
<keyword evidence="2" id="KW-1185">Reference proteome</keyword>
<name>A0A251SD14_HELAN</name>
<dbReference type="InParanoid" id="A0A251SD14"/>
<proteinExistence type="predicted"/>
<evidence type="ECO:0000313" key="1">
    <source>
        <dbReference type="EMBL" id="OTF96441.1"/>
    </source>
</evidence>
<dbReference type="AlphaFoldDB" id="A0A251SD14"/>
<dbReference type="EMBL" id="CM007904">
    <property type="protein sequence ID" value="OTF96441.1"/>
    <property type="molecule type" value="Genomic_DNA"/>
</dbReference>
<sequence length="74" mass="8253">MHTLCAPRLGKLSRRLFLQEVETLLFFSSSLIIPSLGLVENKETMNDFGRYSKDKRNHAILGGFGSYISSSCGI</sequence>
<protein>
    <submittedName>
        <fullName evidence="1">Uncharacterized protein</fullName>
    </submittedName>
</protein>
<reference evidence="2" key="1">
    <citation type="journal article" date="2017" name="Nature">
        <title>The sunflower genome provides insights into oil metabolism, flowering and Asterid evolution.</title>
        <authorList>
            <person name="Badouin H."/>
            <person name="Gouzy J."/>
            <person name="Grassa C.J."/>
            <person name="Murat F."/>
            <person name="Staton S.E."/>
            <person name="Cottret L."/>
            <person name="Lelandais-Briere C."/>
            <person name="Owens G.L."/>
            <person name="Carrere S."/>
            <person name="Mayjonade B."/>
            <person name="Legrand L."/>
            <person name="Gill N."/>
            <person name="Kane N.C."/>
            <person name="Bowers J.E."/>
            <person name="Hubner S."/>
            <person name="Bellec A."/>
            <person name="Berard A."/>
            <person name="Berges H."/>
            <person name="Blanchet N."/>
            <person name="Boniface M.C."/>
            <person name="Brunel D."/>
            <person name="Catrice O."/>
            <person name="Chaidir N."/>
            <person name="Claudel C."/>
            <person name="Donnadieu C."/>
            <person name="Faraut T."/>
            <person name="Fievet G."/>
            <person name="Helmstetter N."/>
            <person name="King M."/>
            <person name="Knapp S.J."/>
            <person name="Lai Z."/>
            <person name="Le Paslier M.C."/>
            <person name="Lippi Y."/>
            <person name="Lorenzon L."/>
            <person name="Mandel J.R."/>
            <person name="Marage G."/>
            <person name="Marchand G."/>
            <person name="Marquand E."/>
            <person name="Bret-Mestries E."/>
            <person name="Morien E."/>
            <person name="Nambeesan S."/>
            <person name="Nguyen T."/>
            <person name="Pegot-Espagnet P."/>
            <person name="Pouilly N."/>
            <person name="Raftis F."/>
            <person name="Sallet E."/>
            <person name="Schiex T."/>
            <person name="Thomas J."/>
            <person name="Vandecasteele C."/>
            <person name="Vares D."/>
            <person name="Vear F."/>
            <person name="Vautrin S."/>
            <person name="Crespi M."/>
            <person name="Mangin B."/>
            <person name="Burke J.M."/>
            <person name="Salse J."/>
            <person name="Munos S."/>
            <person name="Vincourt P."/>
            <person name="Rieseberg L.H."/>
            <person name="Langlade N.B."/>
        </authorList>
    </citation>
    <scope>NUCLEOTIDE SEQUENCE [LARGE SCALE GENOMIC DNA]</scope>
    <source>
        <strain evidence="2">cv. SF193</strain>
    </source>
</reference>
<accession>A0A251SD14</accession>
<gene>
    <name evidence="1" type="ORF">HannXRQ_Chr15g0494211</name>
</gene>
<organism evidence="1 2">
    <name type="scientific">Helianthus annuus</name>
    <name type="common">Common sunflower</name>
    <dbReference type="NCBI Taxonomy" id="4232"/>
    <lineage>
        <taxon>Eukaryota</taxon>
        <taxon>Viridiplantae</taxon>
        <taxon>Streptophyta</taxon>
        <taxon>Embryophyta</taxon>
        <taxon>Tracheophyta</taxon>
        <taxon>Spermatophyta</taxon>
        <taxon>Magnoliopsida</taxon>
        <taxon>eudicotyledons</taxon>
        <taxon>Gunneridae</taxon>
        <taxon>Pentapetalae</taxon>
        <taxon>asterids</taxon>
        <taxon>campanulids</taxon>
        <taxon>Asterales</taxon>
        <taxon>Asteraceae</taxon>
        <taxon>Asteroideae</taxon>
        <taxon>Heliantheae alliance</taxon>
        <taxon>Heliantheae</taxon>
        <taxon>Helianthus</taxon>
    </lineage>
</organism>
<evidence type="ECO:0000313" key="2">
    <source>
        <dbReference type="Proteomes" id="UP000215914"/>
    </source>
</evidence>